<gene>
    <name evidence="1" type="ORF">DKT75_08670</name>
</gene>
<protein>
    <submittedName>
        <fullName evidence="1">5-carboxymethyl-2-hydroxymuconate isomerase</fullName>
    </submittedName>
</protein>
<dbReference type="GO" id="GO:0008704">
    <property type="term" value="F:5-carboxymethyl-2-hydroxymuconate delta-isomerase activity"/>
    <property type="evidence" value="ECO:0007669"/>
    <property type="project" value="InterPro"/>
</dbReference>
<evidence type="ECO:0000313" key="2">
    <source>
        <dbReference type="Proteomes" id="UP000245506"/>
    </source>
</evidence>
<dbReference type="Pfam" id="PF02962">
    <property type="entry name" value="CHMI"/>
    <property type="match status" value="1"/>
</dbReference>
<evidence type="ECO:0000313" key="1">
    <source>
        <dbReference type="EMBL" id="PWQ96829.1"/>
    </source>
</evidence>
<dbReference type="Gene3D" id="3.30.429.10">
    <property type="entry name" value="Macrophage Migration Inhibitory Factor"/>
    <property type="match status" value="1"/>
</dbReference>
<dbReference type="InterPro" id="IPR004220">
    <property type="entry name" value="5-COMe_2-OHmuconate_Isoase"/>
</dbReference>
<sequence>MPHFVIDCSESLLSTHDAEAINLHVHKAANSTELFGESNIQVRLVPFSNSFMGGKKVESIHVFASILEGRTKEQKLALSKAVITALAEMFPDVETIGMDVCDLEKGVGFSKKKL</sequence>
<dbReference type="SUPFAM" id="SSF55331">
    <property type="entry name" value="Tautomerase/MIF"/>
    <property type="match status" value="1"/>
</dbReference>
<name>A0A317CEQ2_9GAMM</name>
<organism evidence="1 2">
    <name type="scientific">Leucothrix arctica</name>
    <dbReference type="NCBI Taxonomy" id="1481894"/>
    <lineage>
        <taxon>Bacteria</taxon>
        <taxon>Pseudomonadati</taxon>
        <taxon>Pseudomonadota</taxon>
        <taxon>Gammaproteobacteria</taxon>
        <taxon>Thiotrichales</taxon>
        <taxon>Thiotrichaceae</taxon>
        <taxon>Leucothrix</taxon>
    </lineage>
</organism>
<keyword evidence="2" id="KW-1185">Reference proteome</keyword>
<keyword evidence="1" id="KW-0413">Isomerase</keyword>
<proteinExistence type="predicted"/>
<dbReference type="EMBL" id="QGKL01000026">
    <property type="protein sequence ID" value="PWQ96829.1"/>
    <property type="molecule type" value="Genomic_DNA"/>
</dbReference>
<dbReference type="OrthoDB" id="9814215at2"/>
<dbReference type="Proteomes" id="UP000245506">
    <property type="component" value="Unassembled WGS sequence"/>
</dbReference>
<reference evidence="1 2" key="1">
    <citation type="submission" date="2018-05" db="EMBL/GenBank/DDBJ databases">
        <title>Leucothrix arctica sp. nov., isolated from Arctic seawater.</title>
        <authorList>
            <person name="Choi A."/>
            <person name="Baek K."/>
        </authorList>
    </citation>
    <scope>NUCLEOTIDE SEQUENCE [LARGE SCALE GENOMIC DNA]</scope>
    <source>
        <strain evidence="1 2">IMCC9719</strain>
    </source>
</reference>
<comment type="caution">
    <text evidence="1">The sequence shown here is derived from an EMBL/GenBank/DDBJ whole genome shotgun (WGS) entry which is preliminary data.</text>
</comment>
<dbReference type="InterPro" id="IPR014347">
    <property type="entry name" value="Tautomerase/MIF_sf"/>
</dbReference>
<dbReference type="PANTHER" id="PTHR37950:SF1">
    <property type="entry name" value="4-HYDROXYPHENYLACETATE CATABOLISM PROTEIN"/>
    <property type="match status" value="1"/>
</dbReference>
<dbReference type="RefSeq" id="WP_109823027.1">
    <property type="nucleotide sequence ID" value="NZ_QGKL01000026.1"/>
</dbReference>
<dbReference type="PANTHER" id="PTHR37950">
    <property type="entry name" value="4-HYDROXYPHENYLACETATE CATABOLISM PROTEIN"/>
    <property type="match status" value="1"/>
</dbReference>
<dbReference type="AlphaFoldDB" id="A0A317CEQ2"/>
<accession>A0A317CEQ2</accession>